<keyword evidence="8 11" id="KW-0862">Zinc</keyword>
<dbReference type="InterPro" id="IPR030661">
    <property type="entry name" value="Uba2"/>
</dbReference>
<dbReference type="GeneID" id="54783369"/>
<dbReference type="GO" id="GO:0046872">
    <property type="term" value="F:metal ion binding"/>
    <property type="evidence" value="ECO:0007669"/>
    <property type="project" value="UniProtKB-KW"/>
</dbReference>
<dbReference type="InterPro" id="IPR035985">
    <property type="entry name" value="Ubiquitin-activating_enz"/>
</dbReference>
<feature type="binding site" evidence="14">
    <location>
        <position position="442"/>
    </location>
    <ligand>
        <name>Zn(2+)</name>
        <dbReference type="ChEBI" id="CHEBI:29105"/>
    </ligand>
</feature>
<dbReference type="InterPro" id="IPR023318">
    <property type="entry name" value="Ub_act_enz_dom_a_sf"/>
</dbReference>
<evidence type="ECO:0000256" key="12">
    <source>
        <dbReference type="PIRSR" id="PIRSR039133-1"/>
    </source>
</evidence>
<feature type="binding site" evidence="14">
    <location>
        <position position="167"/>
    </location>
    <ligand>
        <name>Zn(2+)</name>
        <dbReference type="ChEBI" id="CHEBI:29105"/>
    </ligand>
</feature>
<feature type="active site" description="Glycyl thioester intermediate" evidence="12 15">
    <location>
        <position position="179"/>
    </location>
</feature>
<dbReference type="Gene3D" id="1.10.10.520">
    <property type="entry name" value="Ubiquitin activating enzymes (Uba3). Chain: B, domain 2"/>
    <property type="match status" value="1"/>
</dbReference>
<evidence type="ECO:0000259" key="17">
    <source>
        <dbReference type="Pfam" id="PF00899"/>
    </source>
</evidence>
<dbReference type="InterPro" id="IPR000594">
    <property type="entry name" value="ThiF_NAD_FAD-bd"/>
</dbReference>
<comment type="subcellular location">
    <subcellularLocation>
        <location evidence="1">Cytoplasm</location>
    </subcellularLocation>
</comment>
<keyword evidence="6 11" id="KW-0547">Nucleotide-binding</keyword>
<feature type="binding site" evidence="13">
    <location>
        <position position="52"/>
    </location>
    <ligand>
        <name>ATP</name>
        <dbReference type="ChEBI" id="CHEBI:30616"/>
    </ligand>
</feature>
<dbReference type="GO" id="GO:0031510">
    <property type="term" value="C:SUMO activating enzyme complex"/>
    <property type="evidence" value="ECO:0007669"/>
    <property type="project" value="UniProtKB-UniRule"/>
</dbReference>
<feature type="binding site" evidence="14">
    <location>
        <position position="164"/>
    </location>
    <ligand>
        <name>Zn(2+)</name>
        <dbReference type="ChEBI" id="CHEBI:29105"/>
    </ligand>
</feature>
<evidence type="ECO:0000256" key="5">
    <source>
        <dbReference type="ARBA" id="ARBA00022723"/>
    </source>
</evidence>
<comment type="pathway">
    <text evidence="2 11">Protein modification; protein sumoylation.</text>
</comment>
<evidence type="ECO:0000256" key="9">
    <source>
        <dbReference type="ARBA" id="ARBA00022840"/>
    </source>
</evidence>
<organism evidence="18 19">
    <name type="scientific">Diutina rugosa</name>
    <name type="common">Yeast</name>
    <name type="synonym">Candida rugosa</name>
    <dbReference type="NCBI Taxonomy" id="5481"/>
    <lineage>
        <taxon>Eukaryota</taxon>
        <taxon>Fungi</taxon>
        <taxon>Dikarya</taxon>
        <taxon>Ascomycota</taxon>
        <taxon>Saccharomycotina</taxon>
        <taxon>Pichiomycetes</taxon>
        <taxon>Debaryomycetaceae</taxon>
        <taxon>Diutina</taxon>
    </lineage>
</organism>
<dbReference type="Gene3D" id="3.10.290.20">
    <property type="entry name" value="Ubiquitin-like 2 activating enzyme e1b. Chain: B, domain 3"/>
    <property type="match status" value="1"/>
</dbReference>
<feature type="binding site" evidence="13">
    <location>
        <begin position="60"/>
        <end position="63"/>
    </location>
    <ligand>
        <name>ATP</name>
        <dbReference type="ChEBI" id="CHEBI:30616"/>
    </ligand>
</feature>
<evidence type="ECO:0000256" key="7">
    <source>
        <dbReference type="ARBA" id="ARBA00022786"/>
    </source>
</evidence>
<evidence type="ECO:0000256" key="11">
    <source>
        <dbReference type="PIRNR" id="PIRNR039133"/>
    </source>
</evidence>
<reference evidence="18 19" key="1">
    <citation type="submission" date="2019-07" db="EMBL/GenBank/DDBJ databases">
        <title>Genome assembly of two rare yeast pathogens: Diutina rugosa and Trichomonascus ciferrii.</title>
        <authorList>
            <person name="Mixao V."/>
            <person name="Saus E."/>
            <person name="Hansen A."/>
            <person name="Lass-Flor C."/>
            <person name="Gabaldon T."/>
        </authorList>
    </citation>
    <scope>NUCLEOTIDE SEQUENCE [LARGE SCALE GENOMIC DNA]</scope>
    <source>
        <strain evidence="18 19">CBS 613</strain>
    </source>
</reference>
<dbReference type="VEuPathDB" id="FungiDB:DIURU_004718"/>
<feature type="binding site" evidence="13">
    <location>
        <position position="76"/>
    </location>
    <ligand>
        <name>ATP</name>
        <dbReference type="ChEBI" id="CHEBI:30616"/>
    </ligand>
</feature>
<feature type="compositionally biased region" description="Acidic residues" evidence="16">
    <location>
        <begin position="571"/>
        <end position="589"/>
    </location>
</feature>
<comment type="subunit">
    <text evidence="11">Heterodimer.</text>
</comment>
<evidence type="ECO:0000256" key="3">
    <source>
        <dbReference type="ARBA" id="ARBA00005673"/>
    </source>
</evidence>
<dbReference type="InterPro" id="IPR033127">
    <property type="entry name" value="UBQ-activ_enz_E1_Cys_AS"/>
</dbReference>
<keyword evidence="9 11" id="KW-0067">ATP-binding</keyword>
<dbReference type="GO" id="GO:0005524">
    <property type="term" value="F:ATP binding"/>
    <property type="evidence" value="ECO:0007669"/>
    <property type="project" value="UniProtKB-UniRule"/>
</dbReference>
<dbReference type="FunFam" id="3.50.50.80:FF:000004">
    <property type="entry name" value="Ubiquitin-activating enzyme E1-like"/>
    <property type="match status" value="1"/>
</dbReference>
<keyword evidence="5 11" id="KW-0479">Metal-binding</keyword>
<dbReference type="AlphaFoldDB" id="A0A642UG87"/>
<evidence type="ECO:0000256" key="10">
    <source>
        <dbReference type="ARBA" id="ARBA00073512"/>
    </source>
</evidence>
<dbReference type="Pfam" id="PF00899">
    <property type="entry name" value="ThiF"/>
    <property type="match status" value="1"/>
</dbReference>
<dbReference type="OrthoDB" id="10255449at2759"/>
<feature type="domain" description="THIF-type NAD/FAD binding fold" evidence="17">
    <location>
        <begin position="10"/>
        <end position="385"/>
    </location>
</feature>
<feature type="compositionally biased region" description="Low complexity" evidence="16">
    <location>
        <begin position="553"/>
        <end position="565"/>
    </location>
</feature>
<keyword evidence="7 11" id="KW-0833">Ubl conjugation pathway</keyword>
<keyword evidence="4" id="KW-0963">Cytoplasm</keyword>
<evidence type="ECO:0000256" key="4">
    <source>
        <dbReference type="ARBA" id="ARBA00022490"/>
    </source>
</evidence>
<comment type="similarity">
    <text evidence="3 11">Belongs to the ubiquitin-activating E1 family.</text>
</comment>
<protein>
    <recommendedName>
        <fullName evidence="10 11">Ubiquitin-activating enzyme E1-like</fullName>
    </recommendedName>
</protein>
<dbReference type="GO" id="GO:0005737">
    <property type="term" value="C:cytoplasm"/>
    <property type="evidence" value="ECO:0007669"/>
    <property type="project" value="UniProtKB-SubCell"/>
</dbReference>
<dbReference type="PANTHER" id="PTHR10953:SF5">
    <property type="entry name" value="SUMO-ACTIVATING ENZYME SUBUNIT 2"/>
    <property type="match status" value="1"/>
</dbReference>
<sequence length="598" mass="66489">MARDSYVKRILGEDCVATLRNSKVLMVGAGGIGCELIKDLVLLGYGEVHIVDLDTITLSNLNRQFLFRQKDIDKSKATTISQSVQSFNYHNSKLKPHHGNIMDTTQFPMSWWQQFDYVFNALDNIEARRYVNKMCLFLKTPLMESGTEGYDGHVQPIFPYATECFDCDVKETPTTYPVCTIRSTPSQPVHCITWAKEFLWPSLFGEDHEEDLSEATDNQQELSALKQGNNELQVLKEHRLSADFFEKMVNTLYTTDIEQLLRIDALWKERKRPTPLVFADYTEEIANSTQDVITDDTSMWSVGQNLYVLSQATASIQNRIQEGETIIAFDKDDEDTLNFVAAAANLRSFVFGIPLKTKFDIKEIAGNIIPAIATTNAIISGLSCLGGTQYFEYLSTTPDGAAIKAGKTDYTQVADSSKVAYIAIAPNKFLSAGKPAPSRPNCPSTALLSRGVLDISDDDYHKQSLGWFADELVKHYGYSRDGISISIGSKLVYDVDFDDKVDDALDTVPSFAPGQIVLVQDDDDELENLELYITGGAASTKFPELKLRAKQTPPAASDASPAAESNGDTVVIDDDEGDLVMVEVEDVEEEPPRKKQRT</sequence>
<dbReference type="OMA" id="PGKTECF"/>
<dbReference type="PROSITE" id="PS51257">
    <property type="entry name" value="PROKAR_LIPOPROTEIN"/>
    <property type="match status" value="1"/>
</dbReference>
<dbReference type="UniPathway" id="UPA00886"/>
<dbReference type="PANTHER" id="PTHR10953">
    <property type="entry name" value="UBIQUITIN-ACTIVATING ENZYME E1"/>
    <property type="match status" value="1"/>
</dbReference>
<gene>
    <name evidence="18" type="ORF">DIURU_004718</name>
</gene>
<evidence type="ECO:0000313" key="19">
    <source>
        <dbReference type="Proteomes" id="UP000449547"/>
    </source>
</evidence>
<evidence type="ECO:0000256" key="14">
    <source>
        <dbReference type="PIRSR" id="PIRSR039133-3"/>
    </source>
</evidence>
<dbReference type="RefSeq" id="XP_034010482.1">
    <property type="nucleotide sequence ID" value="XM_034157622.1"/>
</dbReference>
<evidence type="ECO:0000313" key="18">
    <source>
        <dbReference type="EMBL" id="KAA8898338.1"/>
    </source>
</evidence>
<dbReference type="GO" id="GO:0019948">
    <property type="term" value="F:SUMO activating enzyme activity"/>
    <property type="evidence" value="ECO:0007669"/>
    <property type="project" value="UniProtKB-UniRule"/>
</dbReference>
<feature type="region of interest" description="Disordered" evidence="16">
    <location>
        <begin position="549"/>
        <end position="598"/>
    </location>
</feature>
<feature type="binding site" evidence="13">
    <location>
        <begin position="123"/>
        <end position="128"/>
    </location>
    <ligand>
        <name>ATP</name>
        <dbReference type="ChEBI" id="CHEBI:30616"/>
    </ligand>
</feature>
<keyword evidence="19" id="KW-1185">Reference proteome</keyword>
<dbReference type="EMBL" id="SWFT01000147">
    <property type="protein sequence ID" value="KAA8898338.1"/>
    <property type="molecule type" value="Genomic_DNA"/>
</dbReference>
<comment type="caution">
    <text evidence="18">The sequence shown here is derived from an EMBL/GenBank/DDBJ whole genome shotgun (WGS) entry which is preliminary data.</text>
</comment>
<evidence type="ECO:0000256" key="15">
    <source>
        <dbReference type="PROSITE-ProRule" id="PRU10132"/>
    </source>
</evidence>
<accession>A0A642UG87</accession>
<dbReference type="Proteomes" id="UP000449547">
    <property type="component" value="Unassembled WGS sequence"/>
</dbReference>
<feature type="binding site" evidence="13">
    <location>
        <begin position="28"/>
        <end position="33"/>
    </location>
    <ligand>
        <name>ATP</name>
        <dbReference type="ChEBI" id="CHEBI:30616"/>
    </ligand>
</feature>
<name>A0A642UG87_DIURU</name>
<dbReference type="InterPro" id="IPR045886">
    <property type="entry name" value="ThiF/MoeB/HesA"/>
</dbReference>
<evidence type="ECO:0000256" key="1">
    <source>
        <dbReference type="ARBA" id="ARBA00004496"/>
    </source>
</evidence>
<dbReference type="PROSITE" id="PS00865">
    <property type="entry name" value="UBIQUITIN_ACTIVAT_2"/>
    <property type="match status" value="1"/>
</dbReference>
<evidence type="ECO:0000256" key="2">
    <source>
        <dbReference type="ARBA" id="ARBA00004718"/>
    </source>
</evidence>
<dbReference type="Gene3D" id="3.50.50.80">
    <property type="entry name" value="Ubiquitin-activating enzyme E1, inactive adenylation domain, subdomain 1"/>
    <property type="match status" value="1"/>
</dbReference>
<evidence type="ECO:0000256" key="6">
    <source>
        <dbReference type="ARBA" id="ARBA00022741"/>
    </source>
</evidence>
<dbReference type="PIRSF" id="PIRSF039133">
    <property type="entry name" value="SUMO_E1B"/>
    <property type="match status" value="1"/>
</dbReference>
<proteinExistence type="inferred from homology"/>
<evidence type="ECO:0000256" key="13">
    <source>
        <dbReference type="PIRSR" id="PIRSR039133-2"/>
    </source>
</evidence>
<evidence type="ECO:0000256" key="16">
    <source>
        <dbReference type="SAM" id="MobiDB-lite"/>
    </source>
</evidence>
<dbReference type="InterPro" id="IPR042449">
    <property type="entry name" value="Ub-E1_IAD_1"/>
</dbReference>
<evidence type="ECO:0000256" key="8">
    <source>
        <dbReference type="ARBA" id="ARBA00022833"/>
    </source>
</evidence>
<dbReference type="GO" id="GO:0016925">
    <property type="term" value="P:protein sumoylation"/>
    <property type="evidence" value="ECO:0007669"/>
    <property type="project" value="UniProtKB-UniRule"/>
</dbReference>
<dbReference type="SUPFAM" id="SSF69572">
    <property type="entry name" value="Activating enzymes of the ubiquitin-like proteins"/>
    <property type="match status" value="1"/>
</dbReference>